<dbReference type="GO" id="GO:0008483">
    <property type="term" value="F:transaminase activity"/>
    <property type="evidence" value="ECO:0007669"/>
    <property type="project" value="UniProtKB-KW"/>
</dbReference>
<dbReference type="Gene3D" id="3.90.1150.10">
    <property type="entry name" value="Aspartate Aminotransferase, domain 1"/>
    <property type="match status" value="1"/>
</dbReference>
<protein>
    <recommendedName>
        <fullName evidence="7">Aminotransferase</fullName>
        <ecNumber evidence="7">2.6.1.-</ecNumber>
    </recommendedName>
</protein>
<comment type="similarity">
    <text evidence="2 7">Belongs to the class-I pyridoxal-phosphate-dependent aminotransferase family.</text>
</comment>
<evidence type="ECO:0000256" key="1">
    <source>
        <dbReference type="ARBA" id="ARBA00001933"/>
    </source>
</evidence>
<dbReference type="Gene3D" id="3.40.640.10">
    <property type="entry name" value="Type I PLP-dependent aspartate aminotransferase-like (Major domain)"/>
    <property type="match status" value="1"/>
</dbReference>
<gene>
    <name evidence="10" type="ORF">K933_05318</name>
</gene>
<keyword evidence="6" id="KW-0663">Pyridoxal phosphate</keyword>
<evidence type="ECO:0000256" key="8">
    <source>
        <dbReference type="SAM" id="MobiDB-lite"/>
    </source>
</evidence>
<evidence type="ECO:0000313" key="11">
    <source>
        <dbReference type="Proteomes" id="UP000017840"/>
    </source>
</evidence>
<evidence type="ECO:0000313" key="10">
    <source>
        <dbReference type="EMBL" id="ESP89178.1"/>
    </source>
</evidence>
<keyword evidence="5 7" id="KW-0808">Transferase</keyword>
<sequence>MSDETGSEAADRSDGTAPPDPADSVEGSDQSDPAEASDPTGEGETTAGDRFTAADRVARVPPSGIRAFFEVAEAHDDVVSLGVGEPDFSAPWPARSAAVASLERGRTSYTANRGTAELRRAIAGRVERYGHAYDPDEEVLVTTGASEAVDLAFRAFVDPGDTVALPTPTYVSYEPGVTFAGGDPLAVPTYHEDDWALTPEALAEAGADEAEMLVLCYPNNPTGATMSADELDAVAAFCVDNDLLVVSDEIYAALTYDGDHESVATRPGMRERTVVINGFSKAYAMTGLRLGYALAPPGAIEAMTTVHQYGMLSAPTTAQHAAVAAIERCDDEVARMRREYDRRRRYLTARLRELGLAVAEPSGAFYAFPRVTDVAPDGDDEAFATDLLDEVGVAAVPGSAFGSGGAGHLRLSYATGMGELKEATRRLERYLDGR</sequence>
<dbReference type="EMBL" id="ASGZ01000016">
    <property type="protein sequence ID" value="ESP89178.1"/>
    <property type="molecule type" value="Genomic_DNA"/>
</dbReference>
<evidence type="ECO:0000256" key="4">
    <source>
        <dbReference type="ARBA" id="ARBA00022576"/>
    </source>
</evidence>
<evidence type="ECO:0000256" key="7">
    <source>
        <dbReference type="RuleBase" id="RU000481"/>
    </source>
</evidence>
<accession>V4HGD6</accession>
<dbReference type="PATRIC" id="fig|1324957.4.peg.1079"/>
<dbReference type="GO" id="GO:0030170">
    <property type="term" value="F:pyridoxal phosphate binding"/>
    <property type="evidence" value="ECO:0007669"/>
    <property type="project" value="InterPro"/>
</dbReference>
<keyword evidence="4 7" id="KW-0032">Aminotransferase</keyword>
<dbReference type="InterPro" id="IPR050596">
    <property type="entry name" value="AspAT/PAT-like"/>
</dbReference>
<comment type="subunit">
    <text evidence="3">Homodimer.</text>
</comment>
<comment type="cofactor">
    <cofactor evidence="1 7">
        <name>pyridoxal 5'-phosphate</name>
        <dbReference type="ChEBI" id="CHEBI:597326"/>
    </cofactor>
</comment>
<dbReference type="CDD" id="cd00609">
    <property type="entry name" value="AAT_like"/>
    <property type="match status" value="1"/>
</dbReference>
<dbReference type="PROSITE" id="PS00105">
    <property type="entry name" value="AA_TRANSFER_CLASS_1"/>
    <property type="match status" value="1"/>
</dbReference>
<dbReference type="InterPro" id="IPR004839">
    <property type="entry name" value="Aminotransferase_I/II_large"/>
</dbReference>
<dbReference type="RefSeq" id="WP_023393651.1">
    <property type="nucleotide sequence ID" value="NZ_ASGZ01000016.1"/>
</dbReference>
<dbReference type="InterPro" id="IPR015422">
    <property type="entry name" value="PyrdxlP-dep_Trfase_small"/>
</dbReference>
<organism evidence="10 11">
    <name type="scientific">Candidatus Halobonum tyrrellensis G22</name>
    <dbReference type="NCBI Taxonomy" id="1324957"/>
    <lineage>
        <taxon>Archaea</taxon>
        <taxon>Methanobacteriati</taxon>
        <taxon>Methanobacteriota</taxon>
        <taxon>Stenosarchaea group</taxon>
        <taxon>Halobacteria</taxon>
        <taxon>Halobacteriales</taxon>
        <taxon>Haloferacaceae</taxon>
        <taxon>Candidatus Halobonum</taxon>
    </lineage>
</organism>
<evidence type="ECO:0000256" key="5">
    <source>
        <dbReference type="ARBA" id="ARBA00022679"/>
    </source>
</evidence>
<dbReference type="PANTHER" id="PTHR46383">
    <property type="entry name" value="ASPARTATE AMINOTRANSFERASE"/>
    <property type="match status" value="1"/>
</dbReference>
<evidence type="ECO:0000256" key="3">
    <source>
        <dbReference type="ARBA" id="ARBA00011738"/>
    </source>
</evidence>
<dbReference type="InterPro" id="IPR004838">
    <property type="entry name" value="NHTrfase_class1_PyrdxlP-BS"/>
</dbReference>
<dbReference type="AlphaFoldDB" id="V4HGD6"/>
<evidence type="ECO:0000259" key="9">
    <source>
        <dbReference type="Pfam" id="PF00155"/>
    </source>
</evidence>
<dbReference type="STRING" id="1324957.K933_05318"/>
<dbReference type="eggNOG" id="arCOG01130">
    <property type="taxonomic scope" value="Archaea"/>
</dbReference>
<dbReference type="InterPro" id="IPR015421">
    <property type="entry name" value="PyrdxlP-dep_Trfase_major"/>
</dbReference>
<dbReference type="SUPFAM" id="SSF53383">
    <property type="entry name" value="PLP-dependent transferases"/>
    <property type="match status" value="1"/>
</dbReference>
<dbReference type="EC" id="2.6.1.-" evidence="7"/>
<reference evidence="10 11" key="1">
    <citation type="journal article" date="2013" name="Genome Announc.">
        <title>Draft Genome Sequence of 'Candidatus Halobonum tyrrellensis' Strain G22, Isolated from the Hypersaline Waters of Lake Tyrrell, Australia.</title>
        <authorList>
            <person name="Ugalde J.A."/>
            <person name="Narasingarao P."/>
            <person name="Kuo S."/>
            <person name="Podell S."/>
            <person name="Allen E.E."/>
        </authorList>
    </citation>
    <scope>NUCLEOTIDE SEQUENCE [LARGE SCALE GENOMIC DNA]</scope>
    <source>
        <strain evidence="10 11">G22</strain>
    </source>
</reference>
<keyword evidence="11" id="KW-1185">Reference proteome</keyword>
<dbReference type="PANTHER" id="PTHR46383:SF3">
    <property type="entry name" value="ASPARTATE AMINOTRANSFERASE-RELATED"/>
    <property type="match status" value="1"/>
</dbReference>
<dbReference type="OrthoDB" id="372018at2157"/>
<proteinExistence type="inferred from homology"/>
<feature type="region of interest" description="Disordered" evidence="8">
    <location>
        <begin position="1"/>
        <end position="56"/>
    </location>
</feature>
<dbReference type="InterPro" id="IPR015424">
    <property type="entry name" value="PyrdxlP-dep_Trfase"/>
</dbReference>
<dbReference type="Proteomes" id="UP000017840">
    <property type="component" value="Unassembled WGS sequence"/>
</dbReference>
<dbReference type="Pfam" id="PF00155">
    <property type="entry name" value="Aminotran_1_2"/>
    <property type="match status" value="1"/>
</dbReference>
<evidence type="ECO:0000256" key="6">
    <source>
        <dbReference type="ARBA" id="ARBA00022898"/>
    </source>
</evidence>
<evidence type="ECO:0000256" key="2">
    <source>
        <dbReference type="ARBA" id="ARBA00007441"/>
    </source>
</evidence>
<name>V4HGD6_9EURY</name>
<comment type="caution">
    <text evidence="10">The sequence shown here is derived from an EMBL/GenBank/DDBJ whole genome shotgun (WGS) entry which is preliminary data.</text>
</comment>
<dbReference type="GO" id="GO:0006520">
    <property type="term" value="P:amino acid metabolic process"/>
    <property type="evidence" value="ECO:0007669"/>
    <property type="project" value="InterPro"/>
</dbReference>
<dbReference type="FunFam" id="3.40.640.10:FF:000033">
    <property type="entry name" value="Aspartate aminotransferase"/>
    <property type="match status" value="1"/>
</dbReference>
<feature type="domain" description="Aminotransferase class I/classII large" evidence="9">
    <location>
        <begin position="77"/>
        <end position="426"/>
    </location>
</feature>